<keyword evidence="6" id="KW-0735">Signal-anchor</keyword>
<dbReference type="PANTHER" id="PTHR11214">
    <property type="entry name" value="BETA-1,3-N-ACETYLGLUCOSAMINYLTRANSFERASE"/>
    <property type="match status" value="1"/>
</dbReference>
<protein>
    <recommendedName>
        <fullName evidence="10">Hexosyltransferase</fullName>
        <ecNumber evidence="10">2.4.1.-</ecNumber>
    </recommendedName>
</protein>
<dbReference type="EMBL" id="UZAD01013148">
    <property type="protein sequence ID" value="VDN90366.1"/>
    <property type="molecule type" value="Genomic_DNA"/>
</dbReference>
<evidence type="ECO:0000256" key="3">
    <source>
        <dbReference type="ARBA" id="ARBA00022676"/>
    </source>
</evidence>
<keyword evidence="4" id="KW-0808">Transferase</keyword>
<evidence type="ECO:0000256" key="8">
    <source>
        <dbReference type="ARBA" id="ARBA00023034"/>
    </source>
</evidence>
<sequence length="251" mass="30182">MVTISSKLLSAETLENGKLKTSTEAINTFNCSNNMELYNRYAYQWKIIDKNFCSQKYPNLLLLIFAITAVEQREHRILIRKTWGNIRLYENFKTVVLFPLGITDDLDMMNLIQKEQQKYGDIIQQEFFDTYKNLTIKPVSYKEYPMQYYPRHCSGSFYLLTGYLARLLFEQARFCTLFWIEDVHVTGHLGLRVHAYYEEWNQKILFKWNQLEEVINTSNVLFVLIYSPNEHIQLWKWLKNYYGYDKEIENF</sequence>
<keyword evidence="5" id="KW-0812">Transmembrane</keyword>
<evidence type="ECO:0000256" key="7">
    <source>
        <dbReference type="ARBA" id="ARBA00022989"/>
    </source>
</evidence>
<evidence type="ECO:0000256" key="9">
    <source>
        <dbReference type="ARBA" id="ARBA00023136"/>
    </source>
</evidence>
<evidence type="ECO:0000256" key="6">
    <source>
        <dbReference type="ARBA" id="ARBA00022968"/>
    </source>
</evidence>
<comment type="similarity">
    <text evidence="2 10">Belongs to the glycosyltransferase 31 family.</text>
</comment>
<comment type="subcellular location">
    <subcellularLocation>
        <location evidence="1 10">Golgi apparatus membrane</location>
        <topology evidence="1 10">Single-pass type II membrane protein</topology>
    </subcellularLocation>
</comment>
<dbReference type="GO" id="GO:0000139">
    <property type="term" value="C:Golgi membrane"/>
    <property type="evidence" value="ECO:0007669"/>
    <property type="project" value="UniProtKB-SubCell"/>
</dbReference>
<dbReference type="Pfam" id="PF01762">
    <property type="entry name" value="Galactosyl_T"/>
    <property type="match status" value="1"/>
</dbReference>
<dbReference type="WBParaSite" id="BPAG_0000921801-mRNA-1">
    <property type="protein sequence ID" value="BPAG_0000921801-mRNA-1"/>
    <property type="gene ID" value="BPAG_0000921801"/>
</dbReference>
<organism evidence="13">
    <name type="scientific">Brugia pahangi</name>
    <name type="common">Filarial nematode worm</name>
    <dbReference type="NCBI Taxonomy" id="6280"/>
    <lineage>
        <taxon>Eukaryota</taxon>
        <taxon>Metazoa</taxon>
        <taxon>Ecdysozoa</taxon>
        <taxon>Nematoda</taxon>
        <taxon>Chromadorea</taxon>
        <taxon>Rhabditida</taxon>
        <taxon>Spirurina</taxon>
        <taxon>Spiruromorpha</taxon>
        <taxon>Filarioidea</taxon>
        <taxon>Onchocercidae</taxon>
        <taxon>Brugia</taxon>
    </lineage>
</organism>
<dbReference type="GO" id="GO:0016758">
    <property type="term" value="F:hexosyltransferase activity"/>
    <property type="evidence" value="ECO:0007669"/>
    <property type="project" value="InterPro"/>
</dbReference>
<reference evidence="11 12" key="2">
    <citation type="submission" date="2018-11" db="EMBL/GenBank/DDBJ databases">
        <authorList>
            <consortium name="Pathogen Informatics"/>
        </authorList>
    </citation>
    <scope>NUCLEOTIDE SEQUENCE [LARGE SCALE GENOMIC DNA]</scope>
</reference>
<name>A0A0N4TLF8_BRUPA</name>
<dbReference type="STRING" id="6280.A0A0N4TLF8"/>
<keyword evidence="8 10" id="KW-0333">Golgi apparatus</keyword>
<evidence type="ECO:0000256" key="2">
    <source>
        <dbReference type="ARBA" id="ARBA00008661"/>
    </source>
</evidence>
<evidence type="ECO:0000256" key="1">
    <source>
        <dbReference type="ARBA" id="ARBA00004323"/>
    </source>
</evidence>
<dbReference type="PANTHER" id="PTHR11214:SF283">
    <property type="entry name" value="N-ACETYLLACTOSAMINIDE BETA-1,3-N-ACETYLGLUCOSAMINYLTRANSFERASE 4-LIKE"/>
    <property type="match status" value="1"/>
</dbReference>
<keyword evidence="7" id="KW-1133">Transmembrane helix</keyword>
<dbReference type="GO" id="GO:0006493">
    <property type="term" value="P:protein O-linked glycosylation"/>
    <property type="evidence" value="ECO:0007669"/>
    <property type="project" value="TreeGrafter"/>
</dbReference>
<dbReference type="AlphaFoldDB" id="A0A0N4TLF8"/>
<evidence type="ECO:0000256" key="5">
    <source>
        <dbReference type="ARBA" id="ARBA00022692"/>
    </source>
</evidence>
<keyword evidence="3 10" id="KW-0328">Glycosyltransferase</keyword>
<reference evidence="13" key="1">
    <citation type="submission" date="2017-02" db="UniProtKB">
        <authorList>
            <consortium name="WormBaseParasite"/>
        </authorList>
    </citation>
    <scope>IDENTIFICATION</scope>
</reference>
<evidence type="ECO:0000313" key="11">
    <source>
        <dbReference type="EMBL" id="VDN90366.1"/>
    </source>
</evidence>
<dbReference type="Proteomes" id="UP000278627">
    <property type="component" value="Unassembled WGS sequence"/>
</dbReference>
<dbReference type="EC" id="2.4.1.-" evidence="10"/>
<proteinExistence type="inferred from homology"/>
<keyword evidence="12" id="KW-1185">Reference proteome</keyword>
<evidence type="ECO:0000256" key="4">
    <source>
        <dbReference type="ARBA" id="ARBA00022679"/>
    </source>
</evidence>
<evidence type="ECO:0000313" key="12">
    <source>
        <dbReference type="Proteomes" id="UP000278627"/>
    </source>
</evidence>
<accession>A0A0N4TLF8</accession>
<dbReference type="InterPro" id="IPR002659">
    <property type="entry name" value="Glyco_trans_31"/>
</dbReference>
<gene>
    <name evidence="11" type="ORF">BPAG_LOCUS9180</name>
</gene>
<evidence type="ECO:0000313" key="13">
    <source>
        <dbReference type="WBParaSite" id="BPAG_0000921801-mRNA-1"/>
    </source>
</evidence>
<evidence type="ECO:0000256" key="10">
    <source>
        <dbReference type="RuleBase" id="RU363063"/>
    </source>
</evidence>
<keyword evidence="9" id="KW-0472">Membrane</keyword>